<evidence type="ECO:0000256" key="3">
    <source>
        <dbReference type="ARBA" id="ARBA00022853"/>
    </source>
</evidence>
<sequence>MASMDVDDPETPWLDTVEGEIAFFRSLMRARPVGMHRHFHVLTMRNTILRDTGQRVELDDLWRKLRSCFDLDNLESIEADGFDLPGDEPIGTPPLPLRSPSPSDNLSIHPFFRGEFSLPQDENIDQMIIQRRMRASASIASSPAPSPAAPTKPARGGGRKGKAKLKVMAGLVGGDSDSSALTQESGDESVAPTPRSVATGTEGGTEYAEEEEDPRQSPAASTTSKQPRKGGKGTRRGSGGARGRGGSTAGARGGKKKKK</sequence>
<gene>
    <name evidence="8" type="ORF">OH76DRAFT_1391805</name>
</gene>
<feature type="compositionally biased region" description="Gly residues" evidence="7">
    <location>
        <begin position="236"/>
        <end position="252"/>
    </location>
</feature>
<dbReference type="GO" id="GO:0035267">
    <property type="term" value="C:NuA4 histone acetyltransferase complex"/>
    <property type="evidence" value="ECO:0007669"/>
    <property type="project" value="TreeGrafter"/>
</dbReference>
<protein>
    <recommendedName>
        <fullName evidence="10">CT20-domain-containing protein</fullName>
    </recommendedName>
</protein>
<evidence type="ECO:0000256" key="7">
    <source>
        <dbReference type="SAM" id="MobiDB-lite"/>
    </source>
</evidence>
<evidence type="ECO:0000256" key="6">
    <source>
        <dbReference type="ARBA" id="ARBA00023242"/>
    </source>
</evidence>
<dbReference type="STRING" id="139420.A0A371CQK4"/>
<feature type="region of interest" description="Disordered" evidence="7">
    <location>
        <begin position="80"/>
        <end position="103"/>
    </location>
</feature>
<evidence type="ECO:0000313" key="9">
    <source>
        <dbReference type="Proteomes" id="UP000256964"/>
    </source>
</evidence>
<dbReference type="PANTHER" id="PTHR13581:SF5">
    <property type="entry name" value="MRG_MORF4L-BINDING PROTEIN"/>
    <property type="match status" value="1"/>
</dbReference>
<accession>A0A371CQK4</accession>
<keyword evidence="5" id="KW-0804">Transcription</keyword>
<dbReference type="OrthoDB" id="5595141at2759"/>
<evidence type="ECO:0000256" key="1">
    <source>
        <dbReference type="ARBA" id="ARBA00004123"/>
    </source>
</evidence>
<keyword evidence="4" id="KW-0805">Transcription regulation</keyword>
<evidence type="ECO:0000256" key="4">
    <source>
        <dbReference type="ARBA" id="ARBA00023015"/>
    </source>
</evidence>
<evidence type="ECO:0000313" key="8">
    <source>
        <dbReference type="EMBL" id="RDX42507.1"/>
    </source>
</evidence>
<feature type="compositionally biased region" description="Basic residues" evidence="7">
    <location>
        <begin position="226"/>
        <end position="235"/>
    </location>
</feature>
<dbReference type="GO" id="GO:0006357">
    <property type="term" value="P:regulation of transcription by RNA polymerase II"/>
    <property type="evidence" value="ECO:0007669"/>
    <property type="project" value="TreeGrafter"/>
</dbReference>
<dbReference type="AlphaFoldDB" id="A0A371CQK4"/>
<keyword evidence="3" id="KW-0156">Chromatin regulator</keyword>
<evidence type="ECO:0000256" key="2">
    <source>
        <dbReference type="ARBA" id="ARBA00007117"/>
    </source>
</evidence>
<dbReference type="PANTHER" id="PTHR13581">
    <property type="entry name" value="MRG-BINDING PROTEIN"/>
    <property type="match status" value="1"/>
</dbReference>
<organism evidence="8 9">
    <name type="scientific">Lentinus brumalis</name>
    <dbReference type="NCBI Taxonomy" id="2498619"/>
    <lineage>
        <taxon>Eukaryota</taxon>
        <taxon>Fungi</taxon>
        <taxon>Dikarya</taxon>
        <taxon>Basidiomycota</taxon>
        <taxon>Agaricomycotina</taxon>
        <taxon>Agaricomycetes</taxon>
        <taxon>Polyporales</taxon>
        <taxon>Polyporaceae</taxon>
        <taxon>Lentinus</taxon>
    </lineage>
</organism>
<name>A0A371CQK4_9APHY</name>
<keyword evidence="9" id="KW-1185">Reference proteome</keyword>
<comment type="similarity">
    <text evidence="2">Belongs to the EAF7 family.</text>
</comment>
<proteinExistence type="inferred from homology"/>
<feature type="region of interest" description="Disordered" evidence="7">
    <location>
        <begin position="134"/>
        <end position="259"/>
    </location>
</feature>
<dbReference type="Proteomes" id="UP000256964">
    <property type="component" value="Unassembled WGS sequence"/>
</dbReference>
<evidence type="ECO:0008006" key="10">
    <source>
        <dbReference type="Google" id="ProtNLM"/>
    </source>
</evidence>
<dbReference type="InterPro" id="IPR012423">
    <property type="entry name" value="Eaf7/MRGBP"/>
</dbReference>
<dbReference type="EMBL" id="KZ857483">
    <property type="protein sequence ID" value="RDX42507.1"/>
    <property type="molecule type" value="Genomic_DNA"/>
</dbReference>
<dbReference type="GO" id="GO:0006325">
    <property type="term" value="P:chromatin organization"/>
    <property type="evidence" value="ECO:0007669"/>
    <property type="project" value="UniProtKB-KW"/>
</dbReference>
<dbReference type="GO" id="GO:0005634">
    <property type="term" value="C:nucleus"/>
    <property type="evidence" value="ECO:0007669"/>
    <property type="project" value="UniProtKB-SubCell"/>
</dbReference>
<comment type="subcellular location">
    <subcellularLocation>
        <location evidence="1">Nucleus</location>
    </subcellularLocation>
</comment>
<evidence type="ECO:0000256" key="5">
    <source>
        <dbReference type="ARBA" id="ARBA00023163"/>
    </source>
</evidence>
<keyword evidence="6" id="KW-0539">Nucleus</keyword>
<reference evidence="8 9" key="1">
    <citation type="journal article" date="2018" name="Biotechnol. Biofuels">
        <title>Integrative visual omics of the white-rot fungus Polyporus brumalis exposes the biotechnological potential of its oxidative enzymes for delignifying raw plant biomass.</title>
        <authorList>
            <person name="Miyauchi S."/>
            <person name="Rancon A."/>
            <person name="Drula E."/>
            <person name="Hage H."/>
            <person name="Chaduli D."/>
            <person name="Favel A."/>
            <person name="Grisel S."/>
            <person name="Henrissat B."/>
            <person name="Herpoel-Gimbert I."/>
            <person name="Ruiz-Duenas F.J."/>
            <person name="Chevret D."/>
            <person name="Hainaut M."/>
            <person name="Lin J."/>
            <person name="Wang M."/>
            <person name="Pangilinan J."/>
            <person name="Lipzen A."/>
            <person name="Lesage-Meessen L."/>
            <person name="Navarro D."/>
            <person name="Riley R."/>
            <person name="Grigoriev I.V."/>
            <person name="Zhou S."/>
            <person name="Raouche S."/>
            <person name="Rosso M.N."/>
        </authorList>
    </citation>
    <scope>NUCLEOTIDE SEQUENCE [LARGE SCALE GENOMIC DNA]</scope>
    <source>
        <strain evidence="8 9">BRFM 1820</strain>
    </source>
</reference>
<dbReference type="Pfam" id="PF07904">
    <property type="entry name" value="Eaf7"/>
    <property type="match status" value="1"/>
</dbReference>